<feature type="transmembrane region" description="Helical" evidence="2">
    <location>
        <begin position="606"/>
        <end position="627"/>
    </location>
</feature>
<evidence type="ECO:0000313" key="3">
    <source>
        <dbReference type="EMBL" id="CAE6474859.1"/>
    </source>
</evidence>
<feature type="transmembrane region" description="Helical" evidence="2">
    <location>
        <begin position="576"/>
        <end position="600"/>
    </location>
</feature>
<dbReference type="Proteomes" id="UP000663831">
    <property type="component" value="Unassembled WGS sequence"/>
</dbReference>
<gene>
    <name evidence="3" type="ORF">RDB_LOCUS91051</name>
</gene>
<feature type="transmembrane region" description="Helical" evidence="2">
    <location>
        <begin position="447"/>
        <end position="469"/>
    </location>
</feature>
<feature type="region of interest" description="Disordered" evidence="1">
    <location>
        <begin position="1"/>
        <end position="37"/>
    </location>
</feature>
<evidence type="ECO:0008006" key="5">
    <source>
        <dbReference type="Google" id="ProtNLM"/>
    </source>
</evidence>
<feature type="transmembrane region" description="Helical" evidence="2">
    <location>
        <begin position="265"/>
        <end position="293"/>
    </location>
</feature>
<sequence>MADSFHPTSPGRKQTRKRPSYARQKNDADDLDDFEEESGRASRARTKLIVDGFSTLALIATFLAGSQAQLLSDTNDDNEGALSIATSAAFFGGLIFSVFTAILATLSGRWFSILREDDADYLSSRWLAQDSKLRIGDIEGGSRRLGPDLKEYLDFQIRSLQNTRLKKLGIKPRRGTAASAQLTTHTEALIDGLPPRFESPEPTGASTDEKLNLDKAEGSFDPLVFDIECILNLLQKERTGEDVDLSKLEYVPEVKMARTTWKERALGWALLSPLVVCIPSFVLFTAGILLMAWDKQPRSVAIFTSATVLFSFSSDHDHPCSYTSPRARCRREHEFTLDDEMPPESRRATVEIADNQTRIHAEPTSTLIHRAKRHHRRSTLMSVSTSMNIAGGDIGDGVGGRATRQRTQLIVEGFSNLALVAVLFSGLIAQLLQIVAEPRETQNSLDVATNVAFFGGLVLSVFSTMLASLSGRWFSILREDDSEYLSSCWLAAECNERHPRLKDYVRFQLRLWEKRLSEDGEYPEAEDKESAASTDDPEDMKNPKDEDIKRILQLLQRDKEQNEGKSTGREIIMSKVLLSAIWICSGAFVLFCAGIVMFVWNKQHVIVAVLTSIMVFVCISFIPMFFLKHRRKHVISHFNLKRPAF</sequence>
<feature type="transmembrane region" description="Helical" evidence="2">
    <location>
        <begin position="414"/>
        <end position="435"/>
    </location>
</feature>
<reference evidence="3" key="1">
    <citation type="submission" date="2021-01" db="EMBL/GenBank/DDBJ databases">
        <authorList>
            <person name="Kaushik A."/>
        </authorList>
    </citation>
    <scope>NUCLEOTIDE SEQUENCE</scope>
    <source>
        <strain evidence="3">AG3-1AP</strain>
    </source>
</reference>
<keyword evidence="2" id="KW-1133">Transmembrane helix</keyword>
<evidence type="ECO:0000313" key="4">
    <source>
        <dbReference type="Proteomes" id="UP000663831"/>
    </source>
</evidence>
<comment type="caution">
    <text evidence="3">The sequence shown here is derived from an EMBL/GenBank/DDBJ whole genome shotgun (WGS) entry which is preliminary data.</text>
</comment>
<dbReference type="AlphaFoldDB" id="A0A8H3H002"/>
<keyword evidence="2" id="KW-0812">Transmembrane</keyword>
<dbReference type="OrthoDB" id="3152367at2759"/>
<evidence type="ECO:0000256" key="1">
    <source>
        <dbReference type="SAM" id="MobiDB-lite"/>
    </source>
</evidence>
<proteinExistence type="predicted"/>
<feature type="transmembrane region" description="Helical" evidence="2">
    <location>
        <begin position="80"/>
        <end position="106"/>
    </location>
</feature>
<feature type="transmembrane region" description="Helical" evidence="2">
    <location>
        <begin position="299"/>
        <end position="316"/>
    </location>
</feature>
<name>A0A8H3H002_9AGAM</name>
<organism evidence="3 4">
    <name type="scientific">Rhizoctonia solani</name>
    <dbReference type="NCBI Taxonomy" id="456999"/>
    <lineage>
        <taxon>Eukaryota</taxon>
        <taxon>Fungi</taxon>
        <taxon>Dikarya</taxon>
        <taxon>Basidiomycota</taxon>
        <taxon>Agaricomycotina</taxon>
        <taxon>Agaricomycetes</taxon>
        <taxon>Cantharellales</taxon>
        <taxon>Ceratobasidiaceae</taxon>
        <taxon>Rhizoctonia</taxon>
    </lineage>
</organism>
<keyword evidence="2" id="KW-0472">Membrane</keyword>
<evidence type="ECO:0000256" key="2">
    <source>
        <dbReference type="SAM" id="Phobius"/>
    </source>
</evidence>
<feature type="region of interest" description="Disordered" evidence="1">
    <location>
        <begin position="521"/>
        <end position="543"/>
    </location>
</feature>
<dbReference type="EMBL" id="CAJMWV010003038">
    <property type="protein sequence ID" value="CAE6474859.1"/>
    <property type="molecule type" value="Genomic_DNA"/>
</dbReference>
<accession>A0A8H3H002</accession>
<protein>
    <recommendedName>
        <fullName evidence="5">Transmembrane protein</fullName>
    </recommendedName>
</protein>
<feature type="transmembrane region" description="Helical" evidence="2">
    <location>
        <begin position="48"/>
        <end position="68"/>
    </location>
</feature>